<dbReference type="GeneID" id="25252407"/>
<organism evidence="2 3">
    <name type="scientific">Eimeria tenella</name>
    <name type="common">Coccidian parasite</name>
    <dbReference type="NCBI Taxonomy" id="5802"/>
    <lineage>
        <taxon>Eukaryota</taxon>
        <taxon>Sar</taxon>
        <taxon>Alveolata</taxon>
        <taxon>Apicomplexa</taxon>
        <taxon>Conoidasida</taxon>
        <taxon>Coccidia</taxon>
        <taxon>Eucoccidiorida</taxon>
        <taxon>Eimeriorina</taxon>
        <taxon>Eimeriidae</taxon>
        <taxon>Eimeria</taxon>
    </lineage>
</organism>
<reference evidence="2" key="1">
    <citation type="submission" date="2013-10" db="EMBL/GenBank/DDBJ databases">
        <title>Genomic analysis of the causative agents of coccidiosis in chickens.</title>
        <authorList>
            <person name="Reid A.J."/>
            <person name="Blake D."/>
            <person name="Billington K."/>
            <person name="Browne H."/>
            <person name="Dunn M."/>
            <person name="Hung S."/>
            <person name="Kawahara F."/>
            <person name="Miranda-Saavedra D."/>
            <person name="Mourier T."/>
            <person name="Nagra H."/>
            <person name="Otto T.D."/>
            <person name="Rawlings N."/>
            <person name="Sanchez A."/>
            <person name="Sanders M."/>
            <person name="Subramaniam C."/>
            <person name="Tay Y."/>
            <person name="Dear P."/>
            <person name="Doerig C."/>
            <person name="Gruber A."/>
            <person name="Parkinson J."/>
            <person name="Shirley M."/>
            <person name="Wan K.L."/>
            <person name="Berriman M."/>
            <person name="Tomley F."/>
            <person name="Pain A."/>
        </authorList>
    </citation>
    <scope>NUCLEOTIDE SEQUENCE [LARGE SCALE GENOMIC DNA]</scope>
    <source>
        <strain evidence="2">Houghton</strain>
    </source>
</reference>
<dbReference type="VEuPathDB" id="ToxoDB:ETH_00016265"/>
<dbReference type="OrthoDB" id="195604at2759"/>
<keyword evidence="3" id="KW-1185">Reference proteome</keyword>
<feature type="compositionally biased region" description="Pro residues" evidence="1">
    <location>
        <begin position="292"/>
        <end position="317"/>
    </location>
</feature>
<accession>U6KR51</accession>
<feature type="region of interest" description="Disordered" evidence="1">
    <location>
        <begin position="169"/>
        <end position="209"/>
    </location>
</feature>
<feature type="region of interest" description="Disordered" evidence="1">
    <location>
        <begin position="232"/>
        <end position="251"/>
    </location>
</feature>
<name>U6KR51_EIMTE</name>
<dbReference type="AlphaFoldDB" id="U6KR51"/>
<dbReference type="EMBL" id="HG674112">
    <property type="protein sequence ID" value="CDJ38859.1"/>
    <property type="molecule type" value="Genomic_DNA"/>
</dbReference>
<dbReference type="VEuPathDB" id="ToxoDB:ETH2_0406900"/>
<feature type="compositionally biased region" description="Polar residues" evidence="1">
    <location>
        <begin position="361"/>
        <end position="380"/>
    </location>
</feature>
<sequence>MQEEQIREDEEVEAIGASIDYVGQTIEASKVKYQWHFRIAGVNHRVEFFHSKISGRKKILMDGQLIYAQQQLRSAGFEHSWPLQGHLLSLIYEPHLQAFALRVNGLGFQLFYRPGTILNSQHDASLYRDPPSAFAAAAPAVVAAAAASVAAAAPPAAALPAAAAAGQFQQQQQPMASRQRQTDQQPYQQQLPQPQQQQQQQQQQAAAAGPVALPLSANKNLEEIDLLDLAVSSGSPSPRGGGPSAAATATGCPSSAVHLTASGAPSSDTDLEQLNATYWLEGPLTPDFLVPKGPPEGPLGGPPEGPLPGPLGGPPEGPLAGPLEGSAGGTPGGPLEGYRGGTLGGPPWGPQGPLLLPQPAAHSQSPHSCNGSPLATQPILQQQQQQQQQGSSGSSSSSSCGTWGPPGSLQRAPDGGPNKGPRGAPASCGPPTDEKLFADLMDLASDKLNISLSPRRQKNPKP</sequence>
<gene>
    <name evidence="2" type="ORF">ETH_00016265</name>
</gene>
<evidence type="ECO:0000313" key="2">
    <source>
        <dbReference type="EMBL" id="CDJ38859.1"/>
    </source>
</evidence>
<feature type="compositionally biased region" description="Low complexity" evidence="1">
    <location>
        <begin position="381"/>
        <end position="399"/>
    </location>
</feature>
<dbReference type="Proteomes" id="UP000030747">
    <property type="component" value="Unassembled WGS sequence"/>
</dbReference>
<feature type="region of interest" description="Disordered" evidence="1">
    <location>
        <begin position="286"/>
        <end position="434"/>
    </location>
</feature>
<feature type="compositionally biased region" description="Low complexity" evidence="1">
    <location>
        <begin position="169"/>
        <end position="204"/>
    </location>
</feature>
<dbReference type="RefSeq" id="XP_013229614.1">
    <property type="nucleotide sequence ID" value="XM_013374160.1"/>
</dbReference>
<feature type="compositionally biased region" description="Gly residues" evidence="1">
    <location>
        <begin position="326"/>
        <end position="346"/>
    </location>
</feature>
<evidence type="ECO:0000313" key="3">
    <source>
        <dbReference type="Proteomes" id="UP000030747"/>
    </source>
</evidence>
<evidence type="ECO:0000256" key="1">
    <source>
        <dbReference type="SAM" id="MobiDB-lite"/>
    </source>
</evidence>
<reference evidence="2" key="2">
    <citation type="submission" date="2013-10" db="EMBL/GenBank/DDBJ databases">
        <authorList>
            <person name="Aslett M."/>
        </authorList>
    </citation>
    <scope>NUCLEOTIDE SEQUENCE [LARGE SCALE GENOMIC DNA]</scope>
    <source>
        <strain evidence="2">Houghton</strain>
    </source>
</reference>
<protein>
    <submittedName>
        <fullName evidence="2">Uncharacterized protein</fullName>
    </submittedName>
</protein>
<proteinExistence type="predicted"/>